<evidence type="ECO:0000256" key="1">
    <source>
        <dbReference type="SAM" id="MobiDB-lite"/>
    </source>
</evidence>
<keyword evidence="3" id="KW-1185">Reference proteome</keyword>
<sequence length="54" mass="5952">MTGRDAEPRRRAAGGRGDGGGGSKHNNVDPDLSAPAPLVVRWKRKMKILKRWDL</sequence>
<dbReference type="EMBL" id="CAMGYJ010000002">
    <property type="protein sequence ID" value="CAI0378549.1"/>
    <property type="molecule type" value="Genomic_DNA"/>
</dbReference>
<name>A0AAV0H1Z0_9ROSI</name>
<accession>A0AAV0H1Z0</accession>
<reference evidence="2" key="1">
    <citation type="submission" date="2022-08" db="EMBL/GenBank/DDBJ databases">
        <authorList>
            <person name="Gutierrez-Valencia J."/>
        </authorList>
    </citation>
    <scope>NUCLEOTIDE SEQUENCE</scope>
</reference>
<feature type="compositionally biased region" description="Basic and acidic residues" evidence="1">
    <location>
        <begin position="1"/>
        <end position="10"/>
    </location>
</feature>
<comment type="caution">
    <text evidence="2">The sequence shown here is derived from an EMBL/GenBank/DDBJ whole genome shotgun (WGS) entry which is preliminary data.</text>
</comment>
<evidence type="ECO:0000313" key="2">
    <source>
        <dbReference type="EMBL" id="CAI0378549.1"/>
    </source>
</evidence>
<dbReference type="Proteomes" id="UP001154282">
    <property type="component" value="Unassembled WGS sequence"/>
</dbReference>
<gene>
    <name evidence="2" type="ORF">LITE_LOCUS1888</name>
</gene>
<evidence type="ECO:0000313" key="3">
    <source>
        <dbReference type="Proteomes" id="UP001154282"/>
    </source>
</evidence>
<organism evidence="2 3">
    <name type="scientific">Linum tenue</name>
    <dbReference type="NCBI Taxonomy" id="586396"/>
    <lineage>
        <taxon>Eukaryota</taxon>
        <taxon>Viridiplantae</taxon>
        <taxon>Streptophyta</taxon>
        <taxon>Embryophyta</taxon>
        <taxon>Tracheophyta</taxon>
        <taxon>Spermatophyta</taxon>
        <taxon>Magnoliopsida</taxon>
        <taxon>eudicotyledons</taxon>
        <taxon>Gunneridae</taxon>
        <taxon>Pentapetalae</taxon>
        <taxon>rosids</taxon>
        <taxon>fabids</taxon>
        <taxon>Malpighiales</taxon>
        <taxon>Linaceae</taxon>
        <taxon>Linum</taxon>
    </lineage>
</organism>
<feature type="compositionally biased region" description="Gly residues" evidence="1">
    <location>
        <begin position="14"/>
        <end position="23"/>
    </location>
</feature>
<dbReference type="AlphaFoldDB" id="A0AAV0H1Z0"/>
<feature type="region of interest" description="Disordered" evidence="1">
    <location>
        <begin position="1"/>
        <end position="36"/>
    </location>
</feature>
<proteinExistence type="predicted"/>
<protein>
    <submittedName>
        <fullName evidence="2">Uncharacterized protein</fullName>
    </submittedName>
</protein>